<dbReference type="InterPro" id="IPR006593">
    <property type="entry name" value="Cyt_b561/ferric_Rdtase_TM"/>
</dbReference>
<proteinExistence type="evidence at transcript level"/>
<dbReference type="CDD" id="cd08766">
    <property type="entry name" value="Cyt_b561_ACYB-1_like"/>
    <property type="match status" value="1"/>
</dbReference>
<feature type="domain" description="Cytochrome b561" evidence="12">
    <location>
        <begin position="13"/>
        <end position="217"/>
    </location>
</feature>
<feature type="transmembrane region" description="Helical" evidence="11">
    <location>
        <begin position="81"/>
        <end position="102"/>
    </location>
</feature>
<feature type="transmembrane region" description="Helical" evidence="11">
    <location>
        <begin position="196"/>
        <end position="217"/>
    </location>
</feature>
<dbReference type="GO" id="GO:0016020">
    <property type="term" value="C:membrane"/>
    <property type="evidence" value="ECO:0007669"/>
    <property type="project" value="UniProtKB-SubCell"/>
</dbReference>
<keyword evidence="3" id="KW-0813">Transport</keyword>
<keyword evidence="6" id="KW-0479">Metal-binding</keyword>
<dbReference type="Pfam" id="PF03188">
    <property type="entry name" value="Cytochrom_B561"/>
    <property type="match status" value="1"/>
</dbReference>
<comment type="cofactor">
    <cofactor evidence="1">
        <name>heme b</name>
        <dbReference type="ChEBI" id="CHEBI:60344"/>
    </cofactor>
</comment>
<name>D5ADY3_PICSI</name>
<evidence type="ECO:0000256" key="6">
    <source>
        <dbReference type="ARBA" id="ARBA00022723"/>
    </source>
</evidence>
<evidence type="ECO:0000256" key="11">
    <source>
        <dbReference type="SAM" id="Phobius"/>
    </source>
</evidence>
<evidence type="ECO:0000256" key="7">
    <source>
        <dbReference type="ARBA" id="ARBA00022982"/>
    </source>
</evidence>
<evidence type="ECO:0000256" key="8">
    <source>
        <dbReference type="ARBA" id="ARBA00022989"/>
    </source>
</evidence>
<keyword evidence="4" id="KW-0349">Heme</keyword>
<protein>
    <recommendedName>
        <fullName evidence="12">Cytochrome b561 domain-containing protein</fullName>
    </recommendedName>
</protein>
<dbReference type="PANTHER" id="PTHR10106">
    <property type="entry name" value="CYTOCHROME B561-RELATED"/>
    <property type="match status" value="1"/>
</dbReference>
<evidence type="ECO:0000256" key="3">
    <source>
        <dbReference type="ARBA" id="ARBA00022448"/>
    </source>
</evidence>
<dbReference type="GO" id="GO:0016491">
    <property type="term" value="F:oxidoreductase activity"/>
    <property type="evidence" value="ECO:0007669"/>
    <property type="project" value="InterPro"/>
</dbReference>
<feature type="transmembrane region" description="Helical" evidence="11">
    <location>
        <begin position="114"/>
        <end position="141"/>
    </location>
</feature>
<evidence type="ECO:0000313" key="13">
    <source>
        <dbReference type="EMBL" id="ADE77752.1"/>
    </source>
</evidence>
<dbReference type="FunFam" id="1.20.120.1770:FF:000001">
    <property type="entry name" value="Cytochrome b reductase 1"/>
    <property type="match status" value="1"/>
</dbReference>
<feature type="transmembrane region" description="Helical" evidence="11">
    <location>
        <begin position="153"/>
        <end position="176"/>
    </location>
</feature>
<dbReference type="PROSITE" id="PS50939">
    <property type="entry name" value="CYTOCHROME_B561"/>
    <property type="match status" value="1"/>
</dbReference>
<evidence type="ECO:0000256" key="2">
    <source>
        <dbReference type="ARBA" id="ARBA00004141"/>
    </source>
</evidence>
<feature type="transmembrane region" description="Helical" evidence="11">
    <location>
        <begin position="12"/>
        <end position="32"/>
    </location>
</feature>
<evidence type="ECO:0000256" key="5">
    <source>
        <dbReference type="ARBA" id="ARBA00022692"/>
    </source>
</evidence>
<dbReference type="SMART" id="SM00665">
    <property type="entry name" value="B561"/>
    <property type="match status" value="1"/>
</dbReference>
<dbReference type="EMBL" id="BT124507">
    <property type="protein sequence ID" value="ADE77752.1"/>
    <property type="molecule type" value="mRNA"/>
</dbReference>
<organism evidence="13">
    <name type="scientific">Picea sitchensis</name>
    <name type="common">Sitka spruce</name>
    <name type="synonym">Pinus sitchensis</name>
    <dbReference type="NCBI Taxonomy" id="3332"/>
    <lineage>
        <taxon>Eukaryota</taxon>
        <taxon>Viridiplantae</taxon>
        <taxon>Streptophyta</taxon>
        <taxon>Embryophyta</taxon>
        <taxon>Tracheophyta</taxon>
        <taxon>Spermatophyta</taxon>
        <taxon>Pinopsida</taxon>
        <taxon>Pinidae</taxon>
        <taxon>Conifers I</taxon>
        <taxon>Pinales</taxon>
        <taxon>Pinaceae</taxon>
        <taxon>Picea</taxon>
    </lineage>
</organism>
<dbReference type="InterPro" id="IPR043205">
    <property type="entry name" value="CYB561/CYBRD1-like"/>
</dbReference>
<evidence type="ECO:0000256" key="9">
    <source>
        <dbReference type="ARBA" id="ARBA00023004"/>
    </source>
</evidence>
<comment type="subcellular location">
    <subcellularLocation>
        <location evidence="2">Membrane</location>
        <topology evidence="2">Multi-pass membrane protein</topology>
    </subcellularLocation>
</comment>
<dbReference type="GO" id="GO:0046872">
    <property type="term" value="F:metal ion binding"/>
    <property type="evidence" value="ECO:0007669"/>
    <property type="project" value="UniProtKB-KW"/>
</dbReference>
<reference evidence="13" key="1">
    <citation type="submission" date="2010-04" db="EMBL/GenBank/DDBJ databases">
        <authorList>
            <person name="Reid K.E."/>
            <person name="Liao N."/>
            <person name="Chan S."/>
            <person name="Docking R."/>
            <person name="Taylor G."/>
            <person name="Moore R."/>
            <person name="Mayo M."/>
            <person name="Munro S."/>
            <person name="King J."/>
            <person name="Yanchuk A."/>
            <person name="Holt R."/>
            <person name="Jones S."/>
            <person name="Marra M."/>
            <person name="Ritland C.E."/>
            <person name="Ritland K."/>
            <person name="Bohlmann J."/>
        </authorList>
    </citation>
    <scope>NUCLEOTIDE SEQUENCE</scope>
    <source>
        <tissue evidence="13">Bud</tissue>
    </source>
</reference>
<dbReference type="OMA" id="LHFRGGM"/>
<evidence type="ECO:0000256" key="4">
    <source>
        <dbReference type="ARBA" id="ARBA00022617"/>
    </source>
</evidence>
<dbReference type="Gene3D" id="1.20.120.1770">
    <property type="match status" value="1"/>
</dbReference>
<feature type="transmembrane region" description="Helical" evidence="11">
    <location>
        <begin position="52"/>
        <end position="69"/>
    </location>
</feature>
<evidence type="ECO:0000259" key="12">
    <source>
        <dbReference type="PROSITE" id="PS50939"/>
    </source>
</evidence>
<dbReference type="AlphaFoldDB" id="D5ADY3"/>
<dbReference type="PANTHER" id="PTHR10106:SF0">
    <property type="entry name" value="LD36721P"/>
    <property type="match status" value="1"/>
</dbReference>
<keyword evidence="9" id="KW-0408">Iron</keyword>
<keyword evidence="7" id="KW-0249">Electron transport</keyword>
<sequence>MAIPTVPFSLMLLVRFAGILAAMLVLTWVLHFRGGMALISDDKNLIFNVHPTLMLIGFILLSGEAMLVYKTVPGTKNYKKAVHLVLQGLALGLAMIGIWAAYKFHNDKGIDNFYSLHSWLGVACVLLFGIQWAVGFATFWYPGGSRNSRATVLPWHSFLGLYIYGLAVATAETGLLEKLTFLQASKTIARYSTEALLVNCLGLLLALLSGCVILSTISPANAKGDAFKQGDVFRASE</sequence>
<evidence type="ECO:0000256" key="1">
    <source>
        <dbReference type="ARBA" id="ARBA00001970"/>
    </source>
</evidence>
<accession>D5ADY3</accession>
<keyword evidence="10 11" id="KW-0472">Membrane</keyword>
<evidence type="ECO:0000256" key="10">
    <source>
        <dbReference type="ARBA" id="ARBA00023136"/>
    </source>
</evidence>
<keyword evidence="8 11" id="KW-1133">Transmembrane helix</keyword>
<keyword evidence="5 11" id="KW-0812">Transmembrane</keyword>